<sequence>MCCHLKICAKRIGNHCRSGPRITGPIQCFAFAGSVLGRIGLSLDLGNTGLHLGSVQTPLDGRENDAKLGLLSPALRHCVGPQSHHHLRGSQRGDANSRSTKPDVTRRHDAHTHSRLCMAANLAQKRTSAPLGCPSPPAEPQTAQHVNICEDGKHTRLTTSPLATLEVDSPLTGTPVKTRRIEQGDDSSFSRAPQLFRSPEDRVAARKSSLPSGSLASGDIDADPFAPTYTLALTPSSGLITSSATPLTYDEDSDPEDKSVQPNTPRAATRPLSDELPASATSPPPPGSRLVSPAPVSPAPSDDDMDEDTDNTPDYAKLVNDPGFGALTPTSRTENPHKPYRGFVASGPEDHAGVPFQKHSGGGTGLVMSHNTAMTNVQPRVVDFIAEDPDSFILFIPFLGGAHFNKKYRDAASDLTKHLEQITGAGGIEIYPPTPHEKGDFAGHVMYHPPWVLVGKCTSKEVRDELTRHQLIACSRDLAVHILKVDLRRMSWLLGHWRCNTLVPISPAVLCAAVATATFSQGPIRTAVVHATQNEEGTADERVYRFVQTLDVARLPSAAEPPLWIVYGQPCSESHAVWESVCPPTH</sequence>
<dbReference type="Proteomes" id="UP001218218">
    <property type="component" value="Unassembled WGS sequence"/>
</dbReference>
<evidence type="ECO:0000313" key="2">
    <source>
        <dbReference type="EMBL" id="KAJ7328024.1"/>
    </source>
</evidence>
<accession>A0AAD6ZLH7</accession>
<gene>
    <name evidence="2" type="ORF">DFH08DRAFT_816182</name>
</gene>
<name>A0AAD6ZLH7_9AGAR</name>
<reference evidence="2" key="1">
    <citation type="submission" date="2023-03" db="EMBL/GenBank/DDBJ databases">
        <title>Massive genome expansion in bonnet fungi (Mycena s.s.) driven by repeated elements and novel gene families across ecological guilds.</title>
        <authorList>
            <consortium name="Lawrence Berkeley National Laboratory"/>
            <person name="Harder C.B."/>
            <person name="Miyauchi S."/>
            <person name="Viragh M."/>
            <person name="Kuo A."/>
            <person name="Thoen E."/>
            <person name="Andreopoulos B."/>
            <person name="Lu D."/>
            <person name="Skrede I."/>
            <person name="Drula E."/>
            <person name="Henrissat B."/>
            <person name="Morin E."/>
            <person name="Kohler A."/>
            <person name="Barry K."/>
            <person name="LaButti K."/>
            <person name="Morin E."/>
            <person name="Salamov A."/>
            <person name="Lipzen A."/>
            <person name="Mereny Z."/>
            <person name="Hegedus B."/>
            <person name="Baldrian P."/>
            <person name="Stursova M."/>
            <person name="Weitz H."/>
            <person name="Taylor A."/>
            <person name="Grigoriev I.V."/>
            <person name="Nagy L.G."/>
            <person name="Martin F."/>
            <person name="Kauserud H."/>
        </authorList>
    </citation>
    <scope>NUCLEOTIDE SEQUENCE</scope>
    <source>
        <strain evidence="2">CBHHK002</strain>
    </source>
</reference>
<dbReference type="EMBL" id="JARIHO010000040">
    <property type="protein sequence ID" value="KAJ7328024.1"/>
    <property type="molecule type" value="Genomic_DNA"/>
</dbReference>
<comment type="caution">
    <text evidence="2">The sequence shown here is derived from an EMBL/GenBank/DDBJ whole genome shotgun (WGS) entry which is preliminary data.</text>
</comment>
<organism evidence="2 3">
    <name type="scientific">Mycena albidolilacea</name>
    <dbReference type="NCBI Taxonomy" id="1033008"/>
    <lineage>
        <taxon>Eukaryota</taxon>
        <taxon>Fungi</taxon>
        <taxon>Dikarya</taxon>
        <taxon>Basidiomycota</taxon>
        <taxon>Agaricomycotina</taxon>
        <taxon>Agaricomycetes</taxon>
        <taxon>Agaricomycetidae</taxon>
        <taxon>Agaricales</taxon>
        <taxon>Marasmiineae</taxon>
        <taxon>Mycenaceae</taxon>
        <taxon>Mycena</taxon>
    </lineage>
</organism>
<feature type="compositionally biased region" description="Acidic residues" evidence="1">
    <location>
        <begin position="301"/>
        <end position="311"/>
    </location>
</feature>
<feature type="region of interest" description="Disordered" evidence="1">
    <location>
        <begin position="238"/>
        <end position="340"/>
    </location>
</feature>
<keyword evidence="3" id="KW-1185">Reference proteome</keyword>
<proteinExistence type="predicted"/>
<protein>
    <submittedName>
        <fullName evidence="2">Uncharacterized protein</fullName>
    </submittedName>
</protein>
<dbReference type="AlphaFoldDB" id="A0AAD6ZLH7"/>
<evidence type="ECO:0000256" key="1">
    <source>
        <dbReference type="SAM" id="MobiDB-lite"/>
    </source>
</evidence>
<feature type="region of interest" description="Disordered" evidence="1">
    <location>
        <begin position="167"/>
        <end position="219"/>
    </location>
</feature>
<evidence type="ECO:0000313" key="3">
    <source>
        <dbReference type="Proteomes" id="UP001218218"/>
    </source>
</evidence>
<feature type="region of interest" description="Disordered" evidence="1">
    <location>
        <begin position="81"/>
        <end position="113"/>
    </location>
</feature>